<dbReference type="EMBL" id="JACHVP010000003">
    <property type="protein sequence ID" value="MBB2968222.1"/>
    <property type="molecule type" value="Genomic_DNA"/>
</dbReference>
<dbReference type="RefSeq" id="WP_183428669.1">
    <property type="nucleotide sequence ID" value="NZ_JACHVP010000003.1"/>
</dbReference>
<organism evidence="5 6">
    <name type="scientific">Leifsonia aquatica</name>
    <name type="common">Corynebacterium aquaticum</name>
    <dbReference type="NCBI Taxonomy" id="144185"/>
    <lineage>
        <taxon>Bacteria</taxon>
        <taxon>Bacillati</taxon>
        <taxon>Actinomycetota</taxon>
        <taxon>Actinomycetes</taxon>
        <taxon>Micrococcales</taxon>
        <taxon>Microbacteriaceae</taxon>
        <taxon>Leifsonia</taxon>
    </lineage>
</organism>
<keyword evidence="5" id="KW-0378">Hydrolase</keyword>
<feature type="compositionally biased region" description="Low complexity" evidence="2">
    <location>
        <begin position="45"/>
        <end position="57"/>
    </location>
</feature>
<dbReference type="InterPro" id="IPR016047">
    <property type="entry name" value="M23ase_b-sheet_dom"/>
</dbReference>
<feature type="region of interest" description="Disordered" evidence="2">
    <location>
        <begin position="1"/>
        <end position="62"/>
    </location>
</feature>
<keyword evidence="3" id="KW-0472">Membrane</keyword>
<name>A0A7W4UYB9_LEIAQ</name>
<dbReference type="PANTHER" id="PTHR21666">
    <property type="entry name" value="PEPTIDASE-RELATED"/>
    <property type="match status" value="1"/>
</dbReference>
<reference evidence="5 6" key="1">
    <citation type="submission" date="2020-08" db="EMBL/GenBank/DDBJ databases">
        <title>Sequencing the genomes of 1000 actinobacteria strains.</title>
        <authorList>
            <person name="Klenk H.-P."/>
        </authorList>
    </citation>
    <scope>NUCLEOTIDE SEQUENCE [LARGE SCALE GENOMIC DNA]</scope>
    <source>
        <strain evidence="5 6">DSM 20146</strain>
    </source>
</reference>
<evidence type="ECO:0000256" key="2">
    <source>
        <dbReference type="SAM" id="MobiDB-lite"/>
    </source>
</evidence>
<dbReference type="PANTHER" id="PTHR21666:SF289">
    <property type="entry name" value="L-ALA--D-GLU ENDOPEPTIDASE"/>
    <property type="match status" value="1"/>
</dbReference>
<proteinExistence type="predicted"/>
<keyword evidence="1" id="KW-0732">Signal</keyword>
<keyword evidence="3" id="KW-1133">Transmembrane helix</keyword>
<dbReference type="GO" id="GO:0004222">
    <property type="term" value="F:metalloendopeptidase activity"/>
    <property type="evidence" value="ECO:0007669"/>
    <property type="project" value="TreeGrafter"/>
</dbReference>
<protein>
    <submittedName>
        <fullName evidence="5">Murein DD-endopeptidase MepM/ murein hydrolase activator NlpD</fullName>
    </submittedName>
</protein>
<dbReference type="Gene3D" id="2.70.70.10">
    <property type="entry name" value="Glucose Permease (Domain IIA)"/>
    <property type="match status" value="1"/>
</dbReference>
<dbReference type="InterPro" id="IPR011055">
    <property type="entry name" value="Dup_hybrid_motif"/>
</dbReference>
<gene>
    <name evidence="5" type="ORF">FHX33_002992</name>
</gene>
<dbReference type="InterPro" id="IPR050570">
    <property type="entry name" value="Cell_wall_metabolism_enzyme"/>
</dbReference>
<feature type="compositionally biased region" description="Basic and acidic residues" evidence="2">
    <location>
        <begin position="1"/>
        <end position="14"/>
    </location>
</feature>
<keyword evidence="3" id="KW-0812">Transmembrane</keyword>
<dbReference type="Pfam" id="PF01551">
    <property type="entry name" value="Peptidase_M23"/>
    <property type="match status" value="1"/>
</dbReference>
<evidence type="ECO:0000313" key="5">
    <source>
        <dbReference type="EMBL" id="MBB2968222.1"/>
    </source>
</evidence>
<dbReference type="SUPFAM" id="SSF51261">
    <property type="entry name" value="Duplicated hybrid motif"/>
    <property type="match status" value="1"/>
</dbReference>
<dbReference type="Proteomes" id="UP000538196">
    <property type="component" value="Unassembled WGS sequence"/>
</dbReference>
<feature type="transmembrane region" description="Helical" evidence="3">
    <location>
        <begin position="68"/>
        <end position="89"/>
    </location>
</feature>
<evidence type="ECO:0000259" key="4">
    <source>
        <dbReference type="Pfam" id="PF01551"/>
    </source>
</evidence>
<keyword evidence="6" id="KW-1185">Reference proteome</keyword>
<feature type="compositionally biased region" description="Basic and acidic residues" evidence="2">
    <location>
        <begin position="25"/>
        <end position="36"/>
    </location>
</feature>
<comment type="caution">
    <text evidence="5">The sequence shown here is derived from an EMBL/GenBank/DDBJ whole genome shotgun (WGS) entry which is preliminary data.</text>
</comment>
<accession>A0A7W4UYB9</accession>
<evidence type="ECO:0000256" key="3">
    <source>
        <dbReference type="SAM" id="Phobius"/>
    </source>
</evidence>
<sequence length="298" mass="31094">MRPSTDHSAGRSEPDAPVTRRAARAAREAREAENRSTRRARRNRAAVVAANASASPTSKGRAGRGVSVIAMFAVLGIGVATSLPAMALLTEEQVRATAVAEAFPDAGAARGDVQALDRVESDQTAVVDRESPEVTAAEQLAAVRSMRIANTFTNNPRGAIQWPFPVGVPISSWFGPREAPTAGASTNHLGVDFTPGEGVPIQIIADGVVREVVLGDNGGCGVNVTIDHMINGALVSSKYCHMQRGSVQVQAGQIVKVADIVGKVGNTGVSTGAHLHLEIRLNGTEPVDPYAWLKANAS</sequence>
<dbReference type="AlphaFoldDB" id="A0A7W4UYB9"/>
<dbReference type="CDD" id="cd12797">
    <property type="entry name" value="M23_peptidase"/>
    <property type="match status" value="1"/>
</dbReference>
<feature type="domain" description="M23ase beta-sheet core" evidence="4">
    <location>
        <begin position="187"/>
        <end position="289"/>
    </location>
</feature>
<evidence type="ECO:0000256" key="1">
    <source>
        <dbReference type="ARBA" id="ARBA00022729"/>
    </source>
</evidence>
<evidence type="ECO:0000313" key="6">
    <source>
        <dbReference type="Proteomes" id="UP000538196"/>
    </source>
</evidence>